<dbReference type="InterPro" id="IPR038635">
    <property type="entry name" value="CCR4-NOT_su2/3/5_C_sf"/>
</dbReference>
<feature type="compositionally biased region" description="Low complexity" evidence="11">
    <location>
        <begin position="532"/>
        <end position="544"/>
    </location>
</feature>
<feature type="region of interest" description="Disordered" evidence="11">
    <location>
        <begin position="360"/>
        <end position="382"/>
    </location>
</feature>
<feature type="domain" description="CCR4-Not complex component Not N-terminal" evidence="13">
    <location>
        <begin position="33"/>
        <end position="113"/>
    </location>
</feature>
<feature type="region of interest" description="Disordered" evidence="11">
    <location>
        <begin position="423"/>
        <end position="644"/>
    </location>
</feature>
<evidence type="ECO:0000256" key="12">
    <source>
        <dbReference type="SAM" id="SignalP"/>
    </source>
</evidence>
<dbReference type="PANTHER" id="PTHR23326">
    <property type="entry name" value="CCR4 NOT-RELATED"/>
    <property type="match status" value="1"/>
</dbReference>
<feature type="compositionally biased region" description="Low complexity" evidence="11">
    <location>
        <begin position="635"/>
        <end position="644"/>
    </location>
</feature>
<dbReference type="GO" id="GO:0000289">
    <property type="term" value="P:nuclear-transcribed mRNA poly(A) tail shortening"/>
    <property type="evidence" value="ECO:0007669"/>
    <property type="project" value="UniProtKB-ARBA"/>
</dbReference>
<dbReference type="EMBL" id="PKSL01000017">
    <property type="protein sequence ID" value="POW14587.1"/>
    <property type="molecule type" value="Genomic_DNA"/>
</dbReference>
<feature type="domain" description="CCR4-Not complex component Not N-terminal" evidence="13">
    <location>
        <begin position="177"/>
        <end position="318"/>
    </location>
</feature>
<keyword evidence="8 10" id="KW-0804">Transcription</keyword>
<dbReference type="InterPro" id="IPR007207">
    <property type="entry name" value="Not_N"/>
</dbReference>
<evidence type="ECO:0000256" key="5">
    <source>
        <dbReference type="ARBA" id="ARBA00022491"/>
    </source>
</evidence>
<dbReference type="InterPro" id="IPR012270">
    <property type="entry name" value="CCR4-NOT_su3/5"/>
</dbReference>
<dbReference type="GO" id="GO:0006355">
    <property type="term" value="P:regulation of DNA-templated transcription"/>
    <property type="evidence" value="ECO:0007669"/>
    <property type="project" value="InterPro"/>
</dbReference>
<dbReference type="InterPro" id="IPR040168">
    <property type="entry name" value="Not2/3/5"/>
</dbReference>
<comment type="similarity">
    <text evidence="3 10">Belongs to the CNOT2/3/5 family.</text>
</comment>
<keyword evidence="5 10" id="KW-0678">Repressor</keyword>
<organism evidence="15 16">
    <name type="scientific">Puccinia striiformis</name>
    <dbReference type="NCBI Taxonomy" id="27350"/>
    <lineage>
        <taxon>Eukaryota</taxon>
        <taxon>Fungi</taxon>
        <taxon>Dikarya</taxon>
        <taxon>Basidiomycota</taxon>
        <taxon>Pucciniomycotina</taxon>
        <taxon>Pucciniomycetes</taxon>
        <taxon>Pucciniales</taxon>
        <taxon>Pucciniaceae</taxon>
        <taxon>Puccinia</taxon>
    </lineage>
</organism>
<evidence type="ECO:0000256" key="10">
    <source>
        <dbReference type="PIRNR" id="PIRNR005290"/>
    </source>
</evidence>
<keyword evidence="10" id="KW-0010">Activator</keyword>
<evidence type="ECO:0000256" key="7">
    <source>
        <dbReference type="ARBA" id="ARBA00023015"/>
    </source>
</evidence>
<accession>A0A2S4VYQ9</accession>
<dbReference type="GO" id="GO:0000932">
    <property type="term" value="C:P-body"/>
    <property type="evidence" value="ECO:0007669"/>
    <property type="project" value="UniProtKB-UniRule"/>
</dbReference>
<feature type="compositionally biased region" description="Polar residues" evidence="11">
    <location>
        <begin position="502"/>
        <end position="531"/>
    </location>
</feature>
<feature type="compositionally biased region" description="Polar residues" evidence="11">
    <location>
        <begin position="447"/>
        <end position="478"/>
    </location>
</feature>
<keyword evidence="12" id="KW-0732">Signal</keyword>
<dbReference type="VEuPathDB" id="FungiDB:PSHT_04056"/>
<keyword evidence="9 10" id="KW-0539">Nucleus</keyword>
<evidence type="ECO:0000259" key="13">
    <source>
        <dbReference type="Pfam" id="PF04065"/>
    </source>
</evidence>
<dbReference type="Gene3D" id="2.30.30.1020">
    <property type="entry name" value="CCR4-NOT complex subunit 2/3/5, C-terminal domain"/>
    <property type="match status" value="1"/>
</dbReference>
<dbReference type="PIRSF" id="PIRSF005290">
    <property type="entry name" value="NOT_su_3_5"/>
    <property type="match status" value="1"/>
</dbReference>
<keyword evidence="6" id="KW-0597">Phosphoprotein</keyword>
<sequence>MAQRKLQVGSFFFFFFFSIVSQENVSANTCYRSQADIDRVLKLVQQGVTLFEETFDKMTHATNQTSKDKAEADLKTSIKKLQRQRDQIKTWLQSNDIKDKSSLMEHRKLIETSRSRSLSRFVPCRLVLIHPEKEKCKFTLRADQSINHRSIILPTFIKPPSLSSHVQFRLITLPVYFLACEKEMKTKAFSKEGLSAQQKLDPKEVAKMEMSHWVSTMVDELGQQIERTEAEVELLRSQTKKKKPTSGSDGRTSELEALNDRRRWHIGKLELIMRLLENGQISPERVGEVKDDIQYYVESNVEEDFTEDDDLYESLNLQEEEEHYGLHDDLLSSHDTSSIIEDSNLSGEKSPIKEKMTISGAQILRGPSVRKPTMESGTVRPAIVSGRTGVVTGMVLPTGTAPRTAPAPLPSLRYASAAAAAASSTTATTPSNPTSAKSPGQIPAVPQRSNSLSFSGTTSGSISAQPSAESPKKQSQQAPHRPFAAVASPDTKLDALPGSGGPRTNLSGSDPSTSQEQSANGGSSSSLVHNPSGQSNQSGNSSQSAAEPSSHLNTDRSPSPSISQKSGQSPPQGVDVDGIPNSGEQKLTAPTSQSNDRQSMGGEEKQQQEEEKQAGLQVNNNGRGEGESLNGGMLNHNSNQENNNKSVSSLADLVETYDQLKSHTPSMNEMTKIIETGISGLPQIQDAEKPYYYAPRNPYPTSSHYPQHPMAFEKRPLVWNDIEVEVLFYLFYYHQGGYLQYLAAKELKKRAWRFHKYYLTWFQRAKNPEEMADDYEKGSYTYFDWEADWLMRTKTPFQFDYKHLEDSL</sequence>
<feature type="signal peptide" evidence="12">
    <location>
        <begin position="1"/>
        <end position="22"/>
    </location>
</feature>
<evidence type="ECO:0000256" key="8">
    <source>
        <dbReference type="ARBA" id="ARBA00023163"/>
    </source>
</evidence>
<dbReference type="AlphaFoldDB" id="A0A2S4VYQ9"/>
<protein>
    <recommendedName>
        <fullName evidence="10">General negative regulator of transcription subunit</fullName>
    </recommendedName>
</protein>
<feature type="region of interest" description="Disordered" evidence="11">
    <location>
        <begin position="234"/>
        <end position="256"/>
    </location>
</feature>
<evidence type="ECO:0000256" key="6">
    <source>
        <dbReference type="ARBA" id="ARBA00022553"/>
    </source>
</evidence>
<feature type="chain" id="PRO_5015442528" description="General negative regulator of transcription subunit" evidence="12">
    <location>
        <begin position="23"/>
        <end position="808"/>
    </location>
</feature>
<gene>
    <name evidence="15" type="ORF">PSTT_02749</name>
</gene>
<evidence type="ECO:0000256" key="1">
    <source>
        <dbReference type="ARBA" id="ARBA00004123"/>
    </source>
</evidence>
<evidence type="ECO:0000313" key="15">
    <source>
        <dbReference type="EMBL" id="POW14587.1"/>
    </source>
</evidence>
<evidence type="ECO:0000256" key="9">
    <source>
        <dbReference type="ARBA" id="ARBA00023242"/>
    </source>
</evidence>
<dbReference type="Proteomes" id="UP000239156">
    <property type="component" value="Unassembled WGS sequence"/>
</dbReference>
<feature type="compositionally biased region" description="Low complexity" evidence="11">
    <location>
        <begin position="423"/>
        <end position="439"/>
    </location>
</feature>
<evidence type="ECO:0000256" key="2">
    <source>
        <dbReference type="ARBA" id="ARBA00004496"/>
    </source>
</evidence>
<evidence type="ECO:0000313" key="16">
    <source>
        <dbReference type="Proteomes" id="UP000239156"/>
    </source>
</evidence>
<keyword evidence="4 10" id="KW-0963">Cytoplasm</keyword>
<keyword evidence="16" id="KW-1185">Reference proteome</keyword>
<comment type="caution">
    <text evidence="15">The sequence shown here is derived from an EMBL/GenBank/DDBJ whole genome shotgun (WGS) entry which is preliminary data.</text>
</comment>
<feature type="domain" description="NOT2/NOT3/NOT5 C-terminal" evidence="14">
    <location>
        <begin position="680"/>
        <end position="804"/>
    </location>
</feature>
<comment type="function">
    <text evidence="10">Acts as component of the CCR4-NOT core complex, which in the nucleus seems to be a general transcription factor, and in the cytoplasm the major mRNA deadenylase involved in mRNA turnover. The NOT protein subcomplex negatively regulates the basal and activated transcription of many genes. Preferentially affects TC-type TATA element-dependent transcription. Could directly or indirectly inhibit component(s) of the general transcription machinery.</text>
</comment>
<dbReference type="GO" id="GO:0030015">
    <property type="term" value="C:CCR4-NOT core complex"/>
    <property type="evidence" value="ECO:0007669"/>
    <property type="project" value="UniProtKB-UniRule"/>
</dbReference>
<dbReference type="Pfam" id="PF04065">
    <property type="entry name" value="Not3"/>
    <property type="match status" value="2"/>
</dbReference>
<keyword evidence="7 10" id="KW-0805">Transcription regulation</keyword>
<comment type="subcellular location">
    <subcellularLocation>
        <location evidence="2 10">Cytoplasm</location>
    </subcellularLocation>
    <subcellularLocation>
        <location evidence="1 10">Nucleus</location>
    </subcellularLocation>
</comment>
<evidence type="ECO:0000256" key="3">
    <source>
        <dbReference type="ARBA" id="ARBA00007682"/>
    </source>
</evidence>
<proteinExistence type="inferred from homology"/>
<dbReference type="VEuPathDB" id="FungiDB:PSTT_02749"/>
<name>A0A2S4VYQ9_9BASI</name>
<evidence type="ECO:0000259" key="14">
    <source>
        <dbReference type="Pfam" id="PF04153"/>
    </source>
</evidence>
<reference evidence="15" key="1">
    <citation type="submission" date="2017-12" db="EMBL/GenBank/DDBJ databases">
        <title>Gene loss provides genomic basis for host adaptation in cereal stripe rust fungi.</title>
        <authorList>
            <person name="Xia C."/>
        </authorList>
    </citation>
    <scope>NUCLEOTIDE SEQUENCE [LARGE SCALE GENOMIC DNA]</scope>
    <source>
        <strain evidence="15">93-210</strain>
    </source>
</reference>
<feature type="compositionally biased region" description="Polar residues" evidence="11">
    <location>
        <begin position="545"/>
        <end position="571"/>
    </location>
</feature>
<evidence type="ECO:0000256" key="11">
    <source>
        <dbReference type="SAM" id="MobiDB-lite"/>
    </source>
</evidence>
<dbReference type="Pfam" id="PF04153">
    <property type="entry name" value="NOT2_3_5_C"/>
    <property type="match status" value="1"/>
</dbReference>
<feature type="compositionally biased region" description="Basic and acidic residues" evidence="11">
    <location>
        <begin position="602"/>
        <end position="613"/>
    </location>
</feature>
<dbReference type="GO" id="GO:0005634">
    <property type="term" value="C:nucleus"/>
    <property type="evidence" value="ECO:0007669"/>
    <property type="project" value="UniProtKB-SubCell"/>
</dbReference>
<evidence type="ECO:0000256" key="4">
    <source>
        <dbReference type="ARBA" id="ARBA00022490"/>
    </source>
</evidence>
<feature type="compositionally biased region" description="Polar residues" evidence="11">
    <location>
        <begin position="582"/>
        <end position="598"/>
    </location>
</feature>
<dbReference type="InterPro" id="IPR007282">
    <property type="entry name" value="NOT2/3/5_C"/>
</dbReference>